<organism evidence="5 6">
    <name type="scientific">Paludibacterium purpuratum</name>
    <dbReference type="NCBI Taxonomy" id="1144873"/>
    <lineage>
        <taxon>Bacteria</taxon>
        <taxon>Pseudomonadati</taxon>
        <taxon>Pseudomonadota</taxon>
        <taxon>Betaproteobacteria</taxon>
        <taxon>Neisseriales</taxon>
        <taxon>Chromobacteriaceae</taxon>
        <taxon>Paludibacterium</taxon>
    </lineage>
</organism>
<dbReference type="Pfam" id="PF13505">
    <property type="entry name" value="OMP_b-brl"/>
    <property type="match status" value="1"/>
</dbReference>
<accession>A0A4R7B0T6</accession>
<dbReference type="InterPro" id="IPR027385">
    <property type="entry name" value="Beta-barrel_OMP"/>
</dbReference>
<keyword evidence="2 3" id="KW-0732">Signal</keyword>
<name>A0A4R7B0T6_9NEIS</name>
<feature type="chain" id="PRO_5020703297" evidence="3">
    <location>
        <begin position="22"/>
        <end position="226"/>
    </location>
</feature>
<evidence type="ECO:0000256" key="2">
    <source>
        <dbReference type="ARBA" id="ARBA00022729"/>
    </source>
</evidence>
<evidence type="ECO:0000259" key="4">
    <source>
        <dbReference type="Pfam" id="PF13505"/>
    </source>
</evidence>
<reference evidence="5 6" key="1">
    <citation type="submission" date="2019-03" db="EMBL/GenBank/DDBJ databases">
        <title>Genomic Encyclopedia of Type Strains, Phase III (KMG-III): the genomes of soil and plant-associated and newly described type strains.</title>
        <authorList>
            <person name="Whitman W."/>
        </authorList>
    </citation>
    <scope>NUCLEOTIDE SEQUENCE [LARGE SCALE GENOMIC DNA]</scope>
    <source>
        <strain evidence="5 6">CECT 8976</strain>
    </source>
</reference>
<dbReference type="Proteomes" id="UP000295611">
    <property type="component" value="Unassembled WGS sequence"/>
</dbReference>
<dbReference type="GO" id="GO:0009279">
    <property type="term" value="C:cell outer membrane"/>
    <property type="evidence" value="ECO:0007669"/>
    <property type="project" value="UniProtKB-SubCell"/>
</dbReference>
<proteinExistence type="predicted"/>
<dbReference type="AlphaFoldDB" id="A0A4R7B0T6"/>
<dbReference type="Gene3D" id="2.40.160.20">
    <property type="match status" value="1"/>
</dbReference>
<keyword evidence="6" id="KW-1185">Reference proteome</keyword>
<evidence type="ECO:0000313" key="5">
    <source>
        <dbReference type="EMBL" id="TDR76546.1"/>
    </source>
</evidence>
<dbReference type="OrthoDB" id="268975at2"/>
<comment type="subcellular location">
    <subcellularLocation>
        <location evidence="1">Cell outer membrane</location>
    </subcellularLocation>
</comment>
<evidence type="ECO:0000256" key="1">
    <source>
        <dbReference type="ARBA" id="ARBA00004442"/>
    </source>
</evidence>
<protein>
    <submittedName>
        <fullName evidence="5">Outer membrane protein with beta-barrel domain</fullName>
    </submittedName>
</protein>
<dbReference type="SUPFAM" id="SSF56925">
    <property type="entry name" value="OMPA-like"/>
    <property type="match status" value="1"/>
</dbReference>
<feature type="signal peptide" evidence="3">
    <location>
        <begin position="1"/>
        <end position="21"/>
    </location>
</feature>
<dbReference type="EMBL" id="SNZP01000011">
    <property type="protein sequence ID" value="TDR76546.1"/>
    <property type="molecule type" value="Genomic_DNA"/>
</dbReference>
<comment type="caution">
    <text evidence="5">The sequence shown here is derived from an EMBL/GenBank/DDBJ whole genome shotgun (WGS) entry which is preliminary data.</text>
</comment>
<dbReference type="InterPro" id="IPR011250">
    <property type="entry name" value="OMP/PagP_B-barrel"/>
</dbReference>
<evidence type="ECO:0000256" key="3">
    <source>
        <dbReference type="SAM" id="SignalP"/>
    </source>
</evidence>
<feature type="domain" description="Outer membrane protein beta-barrel" evidence="4">
    <location>
        <begin position="9"/>
        <end position="202"/>
    </location>
</feature>
<sequence length="226" mass="24689">MHLSKPLLLTLGILAGADALAGEDPFTGFRAGLGLSAGVGRHQIYTTPAYRMGVYMASADTIWSAHGTRQGFLTPTADLSYGFPLSERWIGTIGFRADLATVDAGDIQLAKVGNREDKASMKLKRHVALYFQPGYRLSDNWQLYGSLGYHQARAEYGSTVSGKHKHTLNGFGLGFGAERAFNKQLSLRMEVQSVPFSNYSVAYSGVKAYDAEYGQARGNVLLTYRF</sequence>
<evidence type="ECO:0000313" key="6">
    <source>
        <dbReference type="Proteomes" id="UP000295611"/>
    </source>
</evidence>
<dbReference type="RefSeq" id="WP_133682294.1">
    <property type="nucleotide sequence ID" value="NZ_SNZP01000011.1"/>
</dbReference>
<gene>
    <name evidence="5" type="ORF">DFP86_111129</name>
</gene>